<evidence type="ECO:0000256" key="13">
    <source>
        <dbReference type="SAM" id="Phobius"/>
    </source>
</evidence>
<proteinExistence type="inferred from homology"/>
<dbReference type="InterPro" id="IPR005606">
    <property type="entry name" value="Sec20"/>
</dbReference>
<dbReference type="GO" id="GO:0005794">
    <property type="term" value="C:Golgi apparatus"/>
    <property type="evidence" value="ECO:0007669"/>
    <property type="project" value="InterPro"/>
</dbReference>
<name>A0A8H7BI70_9FUNG</name>
<dbReference type="OrthoDB" id="46868at2759"/>
<evidence type="ECO:0000256" key="11">
    <source>
        <dbReference type="PIRNR" id="PIRNR028865"/>
    </source>
</evidence>
<comment type="similarity">
    <text evidence="11">Belongs to the BOS1 family.</text>
</comment>
<comment type="similarity">
    <text evidence="10">Belongs to the SEC20 family.</text>
</comment>
<keyword evidence="16" id="KW-1185">Reference proteome</keyword>
<evidence type="ECO:0000256" key="6">
    <source>
        <dbReference type="ARBA" id="ARBA00022927"/>
    </source>
</evidence>
<dbReference type="InterPro" id="IPR027027">
    <property type="entry name" value="GOSR2/Membrin/Bos1"/>
</dbReference>
<feature type="coiled-coil region" evidence="12">
    <location>
        <begin position="44"/>
        <end position="71"/>
    </location>
</feature>
<sequence>MTLETRFRTLSRLAAECQRHIDRLEKVDSITIQQEVAALIRDDIRRFEADVQAIKQLADEAERESSKLQILGRLGEYETQLQSLRISSRQAIVQSKQRVDQQEKKNREELFGLGNHTNGESFTERYELKQRGLRGSADETILRASSDVTEALKRTSTLMQQELEKSAYSATMLADSSKTLAGTYAEYQNFGSLMTISRRLISQLENSDLLDRILLLVGVVIFCLVVLYIVKKRTWDVGISWMSWLAGGIGKTGIVKEEL</sequence>
<dbReference type="GO" id="GO:0031201">
    <property type="term" value="C:SNARE complex"/>
    <property type="evidence" value="ECO:0007669"/>
    <property type="project" value="TreeGrafter"/>
</dbReference>
<keyword evidence="8 12" id="KW-0175">Coiled coil</keyword>
<dbReference type="GO" id="GO:0005789">
    <property type="term" value="C:endoplasmic reticulum membrane"/>
    <property type="evidence" value="ECO:0007669"/>
    <property type="project" value="UniProtKB-SubCell"/>
</dbReference>
<organism evidence="15 16">
    <name type="scientific">Apophysomyces ossiformis</name>
    <dbReference type="NCBI Taxonomy" id="679940"/>
    <lineage>
        <taxon>Eukaryota</taxon>
        <taxon>Fungi</taxon>
        <taxon>Fungi incertae sedis</taxon>
        <taxon>Mucoromycota</taxon>
        <taxon>Mucoromycotina</taxon>
        <taxon>Mucoromycetes</taxon>
        <taxon>Mucorales</taxon>
        <taxon>Mucorineae</taxon>
        <taxon>Mucoraceae</taxon>
        <taxon>Apophysomyces</taxon>
    </lineage>
</organism>
<keyword evidence="2 11" id="KW-0813">Transport</keyword>
<evidence type="ECO:0000256" key="3">
    <source>
        <dbReference type="ARBA" id="ARBA00022692"/>
    </source>
</evidence>
<evidence type="ECO:0000259" key="14">
    <source>
        <dbReference type="Pfam" id="PF03908"/>
    </source>
</evidence>
<keyword evidence="9 11" id="KW-0472">Membrane</keyword>
<dbReference type="GO" id="GO:0015031">
    <property type="term" value="P:protein transport"/>
    <property type="evidence" value="ECO:0007669"/>
    <property type="project" value="UniProtKB-KW"/>
</dbReference>
<dbReference type="GO" id="GO:0005484">
    <property type="term" value="F:SNAP receptor activity"/>
    <property type="evidence" value="ECO:0007669"/>
    <property type="project" value="InterPro"/>
</dbReference>
<evidence type="ECO:0000256" key="12">
    <source>
        <dbReference type="SAM" id="Coils"/>
    </source>
</evidence>
<dbReference type="PANTHER" id="PTHR12825">
    <property type="entry name" value="BNIP1-RELATED"/>
    <property type="match status" value="1"/>
</dbReference>
<evidence type="ECO:0000256" key="9">
    <source>
        <dbReference type="ARBA" id="ARBA00023136"/>
    </source>
</evidence>
<dbReference type="Proteomes" id="UP000605846">
    <property type="component" value="Unassembled WGS sequence"/>
</dbReference>
<evidence type="ECO:0000313" key="16">
    <source>
        <dbReference type="Proteomes" id="UP000605846"/>
    </source>
</evidence>
<gene>
    <name evidence="15" type="ORF">EC973_002565</name>
</gene>
<evidence type="ECO:0000256" key="10">
    <source>
        <dbReference type="ARBA" id="ARBA00037934"/>
    </source>
</evidence>
<comment type="subcellular location">
    <subcellularLocation>
        <location evidence="1">Endoplasmic reticulum membrane</location>
        <topology evidence="1">Single-pass type IV membrane protein</topology>
    </subcellularLocation>
</comment>
<feature type="domain" description="Sec20 C-terminal" evidence="14">
    <location>
        <begin position="145"/>
        <end position="233"/>
    </location>
</feature>
<dbReference type="EMBL" id="JABAYA010000170">
    <property type="protein sequence ID" value="KAF7722933.1"/>
    <property type="molecule type" value="Genomic_DNA"/>
</dbReference>
<evidence type="ECO:0000313" key="15">
    <source>
        <dbReference type="EMBL" id="KAF7722933.1"/>
    </source>
</evidence>
<evidence type="ECO:0000256" key="1">
    <source>
        <dbReference type="ARBA" id="ARBA00004163"/>
    </source>
</evidence>
<dbReference type="PANTHER" id="PTHR12825:SF0">
    <property type="entry name" value="VESICLE TRANSPORT PROTEIN SEC20"/>
    <property type="match status" value="1"/>
</dbReference>
<evidence type="ECO:0000256" key="8">
    <source>
        <dbReference type="ARBA" id="ARBA00023054"/>
    </source>
</evidence>
<keyword evidence="4" id="KW-0256">Endoplasmic reticulum</keyword>
<feature type="transmembrane region" description="Helical" evidence="13">
    <location>
        <begin position="213"/>
        <end position="230"/>
    </location>
</feature>
<keyword evidence="6 11" id="KW-0653">Protein transport</keyword>
<keyword evidence="5" id="KW-0931">ER-Golgi transport</keyword>
<reference evidence="15" key="1">
    <citation type="submission" date="2020-01" db="EMBL/GenBank/DDBJ databases">
        <title>Genome Sequencing of Three Apophysomyces-Like Fungal Strains Confirms a Novel Fungal Genus in the Mucoromycota with divergent Burkholderia-like Endosymbiotic Bacteria.</title>
        <authorList>
            <person name="Stajich J.E."/>
            <person name="Macias A.M."/>
            <person name="Carter-House D."/>
            <person name="Lovett B."/>
            <person name="Kasson L.R."/>
            <person name="Berry K."/>
            <person name="Grigoriev I."/>
            <person name="Chang Y."/>
            <person name="Spatafora J."/>
            <person name="Kasson M.T."/>
        </authorList>
    </citation>
    <scope>NUCLEOTIDE SEQUENCE</scope>
    <source>
        <strain evidence="15">NRRL A-21654</strain>
    </source>
</reference>
<dbReference type="GO" id="GO:0006890">
    <property type="term" value="P:retrograde vesicle-mediated transport, Golgi to endoplasmic reticulum"/>
    <property type="evidence" value="ECO:0007669"/>
    <property type="project" value="InterPro"/>
</dbReference>
<keyword evidence="7 13" id="KW-1133">Transmembrane helix</keyword>
<dbReference type="PIRSF" id="PIRSF028865">
    <property type="entry name" value="Membrin-2"/>
    <property type="match status" value="1"/>
</dbReference>
<dbReference type="AlphaFoldDB" id="A0A8H7BI70"/>
<dbReference type="Pfam" id="PF03908">
    <property type="entry name" value="Sec20"/>
    <property type="match status" value="1"/>
</dbReference>
<accession>A0A8H7BI70</accession>
<comment type="caution">
    <text evidence="15">The sequence shown here is derived from an EMBL/GenBank/DDBJ whole genome shotgun (WGS) entry which is preliminary data.</text>
</comment>
<evidence type="ECO:0000256" key="4">
    <source>
        <dbReference type="ARBA" id="ARBA00022824"/>
    </source>
</evidence>
<dbReference type="InterPro" id="IPR056173">
    <property type="entry name" value="Sec20_C"/>
</dbReference>
<evidence type="ECO:0000256" key="2">
    <source>
        <dbReference type="ARBA" id="ARBA00022448"/>
    </source>
</evidence>
<evidence type="ECO:0000256" key="7">
    <source>
        <dbReference type="ARBA" id="ARBA00022989"/>
    </source>
</evidence>
<comment type="function">
    <text evidence="11">SNARE required for protein transport between the ER and the Golgi complex.</text>
</comment>
<keyword evidence="3 13" id="KW-0812">Transmembrane</keyword>
<protein>
    <recommendedName>
        <fullName evidence="11">Protein transport protein BOS1</fullName>
    </recommendedName>
</protein>
<evidence type="ECO:0000256" key="5">
    <source>
        <dbReference type="ARBA" id="ARBA00022892"/>
    </source>
</evidence>